<dbReference type="Ensembl" id="ENSCCRT00000125420.1">
    <property type="protein sequence ID" value="ENSCCRP00000141748.1"/>
    <property type="gene ID" value="ENSCCRG00000079274.1"/>
</dbReference>
<accession>A0A9J8ACE6</accession>
<evidence type="ECO:0000313" key="1">
    <source>
        <dbReference type="Ensembl" id="ENSCCRP00000141748.1"/>
    </source>
</evidence>
<reference evidence="1" key="1">
    <citation type="submission" date="2025-08" db="UniProtKB">
        <authorList>
            <consortium name="Ensembl"/>
        </authorList>
    </citation>
    <scope>IDENTIFICATION</scope>
</reference>
<sequence length="541" mass="61433">GTPTKESGNLDERAVFSMSGKEEHLTRQSATFVRQATVPERALRASFLASFHIARAKKSHTIGEDLILPATKDIVKELLGEEAAKKIDAVQLSDNTVSRRIGDMAEDVSAQLLDQVRASEYFALQLDESTDVANAAELLVYIRFISQEMFVEEILFCKALESRTTGKEIFQVLDEYINSNGLDWSRCVGVCSDGAAAMTGKNSGVTALIKQKAPNAAFTHCMLHREALVAKRLDDELNQVLPDVIHVVNLIKARPLKHRLFAILCKEMGARFDGLLLHSNVRWLSRGAVLNRVYELRREVAEFLLSEKHQLADRFTNEAWILKLAYMADIFCHLNVLNQSMQGRDTYIVHMQDKVHAFSLKIMLWSNKLKEGITEMFQLLHQELLSSGGELDTISSLIQSHLEHLQGYFREYFPDIDSTHLNWVRNPFAPDVGSCLDLKSQEELIEMTSSWDLKMKFETLSLSNYWMYVRNDFPILAESALKFLLPFATTYLCESGFSTLKVLKTKHRARLNVESDMRVALTDIKPRLDKLCRSHQAHPSH</sequence>
<dbReference type="PANTHER" id="PTHR45913:SF19">
    <property type="entry name" value="LOW QUALITY PROTEIN: ZINC FINGER BED DOMAIN-CONTAINING PROTEIN 5-LIKE"/>
    <property type="match status" value="1"/>
</dbReference>
<dbReference type="PANTHER" id="PTHR45913">
    <property type="entry name" value="EPM2A-INTERACTING PROTEIN 1"/>
    <property type="match status" value="1"/>
</dbReference>
<dbReference type="GeneTree" id="ENSGT00940000160436"/>
<proteinExistence type="predicted"/>
<reference evidence="1" key="2">
    <citation type="submission" date="2025-09" db="UniProtKB">
        <authorList>
            <consortium name="Ensembl"/>
        </authorList>
    </citation>
    <scope>IDENTIFICATION</scope>
</reference>
<organism evidence="1 2">
    <name type="scientific">Cyprinus carpio carpio</name>
    <dbReference type="NCBI Taxonomy" id="630221"/>
    <lineage>
        <taxon>Eukaryota</taxon>
        <taxon>Metazoa</taxon>
        <taxon>Chordata</taxon>
        <taxon>Craniata</taxon>
        <taxon>Vertebrata</taxon>
        <taxon>Euteleostomi</taxon>
        <taxon>Actinopterygii</taxon>
        <taxon>Neopterygii</taxon>
        <taxon>Teleostei</taxon>
        <taxon>Ostariophysi</taxon>
        <taxon>Cypriniformes</taxon>
        <taxon>Cyprinidae</taxon>
        <taxon>Cyprininae</taxon>
        <taxon>Cyprinus</taxon>
    </lineage>
</organism>
<dbReference type="InterPro" id="IPR012337">
    <property type="entry name" value="RNaseH-like_sf"/>
</dbReference>
<dbReference type="AlphaFoldDB" id="A0A9J8ACE6"/>
<evidence type="ECO:0000313" key="2">
    <source>
        <dbReference type="Proteomes" id="UP001108240"/>
    </source>
</evidence>
<protein>
    <recommendedName>
        <fullName evidence="3">DUF4371 domain-containing protein</fullName>
    </recommendedName>
</protein>
<dbReference type="SUPFAM" id="SSF53098">
    <property type="entry name" value="Ribonuclease H-like"/>
    <property type="match status" value="1"/>
</dbReference>
<dbReference type="OMA" id="LREEVKW"/>
<keyword evidence="2" id="KW-1185">Reference proteome</keyword>
<evidence type="ECO:0008006" key="3">
    <source>
        <dbReference type="Google" id="ProtNLM"/>
    </source>
</evidence>
<dbReference type="Proteomes" id="UP001108240">
    <property type="component" value="Unplaced"/>
</dbReference>
<name>A0A9J8ACE6_CYPCA</name>